<organism evidence="6 7">
    <name type="scientific">Phyllosticta citrichinensis</name>
    <dbReference type="NCBI Taxonomy" id="1130410"/>
    <lineage>
        <taxon>Eukaryota</taxon>
        <taxon>Fungi</taxon>
        <taxon>Dikarya</taxon>
        <taxon>Ascomycota</taxon>
        <taxon>Pezizomycotina</taxon>
        <taxon>Dothideomycetes</taxon>
        <taxon>Dothideomycetes incertae sedis</taxon>
        <taxon>Botryosphaeriales</taxon>
        <taxon>Phyllostictaceae</taxon>
        <taxon>Phyllosticta</taxon>
    </lineage>
</organism>
<comment type="caution">
    <text evidence="6">The sequence shown here is derived from an EMBL/GenBank/DDBJ whole genome shotgun (WGS) entry which is preliminary data.</text>
</comment>
<gene>
    <name evidence="6" type="ORF">IWX90DRAFT_361175</name>
</gene>
<feature type="compositionally biased region" description="Polar residues" evidence="4">
    <location>
        <begin position="290"/>
        <end position="315"/>
    </location>
</feature>
<evidence type="ECO:0000259" key="5">
    <source>
        <dbReference type="Pfam" id="PF08573"/>
    </source>
</evidence>
<keyword evidence="6" id="KW-0378">Hydrolase</keyword>
<evidence type="ECO:0000256" key="2">
    <source>
        <dbReference type="ARBA" id="ARBA00022763"/>
    </source>
</evidence>
<keyword evidence="6" id="KW-0540">Nuclease</keyword>
<reference evidence="6 7" key="1">
    <citation type="journal article" date="2022" name="G3 (Bethesda)">
        <title>Enemy or ally: a genomic approach to elucidate the lifestyle of Phyllosticta citrichinaensis.</title>
        <authorList>
            <person name="Buijs V.A."/>
            <person name="Groenewald J.Z."/>
            <person name="Haridas S."/>
            <person name="LaButti K.M."/>
            <person name="Lipzen A."/>
            <person name="Martin F.M."/>
            <person name="Barry K."/>
            <person name="Grigoriev I.V."/>
            <person name="Crous P.W."/>
            <person name="Seidl M.F."/>
        </authorList>
    </citation>
    <scope>NUCLEOTIDE SEQUENCE [LARGE SCALE GENOMIC DNA]</scope>
    <source>
        <strain evidence="6 7">CBS 129764</strain>
    </source>
</reference>
<feature type="compositionally biased region" description="Polar residues" evidence="4">
    <location>
        <begin position="57"/>
        <end position="68"/>
    </location>
</feature>
<dbReference type="Pfam" id="PF08573">
    <property type="entry name" value="SAE2"/>
    <property type="match status" value="1"/>
</dbReference>
<feature type="non-terminal residue" evidence="6">
    <location>
        <position position="498"/>
    </location>
</feature>
<feature type="region of interest" description="Disordered" evidence="4">
    <location>
        <begin position="1"/>
        <end position="333"/>
    </location>
</feature>
<dbReference type="EMBL" id="JBBWUH010000004">
    <property type="protein sequence ID" value="KAK8169608.1"/>
    <property type="molecule type" value="Genomic_DNA"/>
</dbReference>
<feature type="compositionally biased region" description="Polar residues" evidence="4">
    <location>
        <begin position="220"/>
        <end position="229"/>
    </location>
</feature>
<comment type="subcellular location">
    <subcellularLocation>
        <location evidence="1">Nucleus</location>
    </subcellularLocation>
</comment>
<name>A0ABR1XWL0_9PEZI</name>
<keyword evidence="6" id="KW-0255">Endonuclease</keyword>
<keyword evidence="2" id="KW-0227">DNA damage</keyword>
<dbReference type="InterPro" id="IPR013882">
    <property type="entry name" value="Ctp1_C"/>
</dbReference>
<dbReference type="Proteomes" id="UP001456524">
    <property type="component" value="Unassembled WGS sequence"/>
</dbReference>
<feature type="non-terminal residue" evidence="6">
    <location>
        <position position="1"/>
    </location>
</feature>
<evidence type="ECO:0000256" key="4">
    <source>
        <dbReference type="SAM" id="MobiDB-lite"/>
    </source>
</evidence>
<keyword evidence="3" id="KW-0539">Nucleus</keyword>
<evidence type="ECO:0000313" key="6">
    <source>
        <dbReference type="EMBL" id="KAK8169608.1"/>
    </source>
</evidence>
<feature type="domain" description="DNA endonuclease activator Ctp1 C-terminal" evidence="5">
    <location>
        <begin position="354"/>
        <end position="463"/>
    </location>
</feature>
<evidence type="ECO:0000256" key="3">
    <source>
        <dbReference type="ARBA" id="ARBA00023242"/>
    </source>
</evidence>
<proteinExistence type="predicted"/>
<dbReference type="GO" id="GO:0004519">
    <property type="term" value="F:endonuclease activity"/>
    <property type="evidence" value="ECO:0007669"/>
    <property type="project" value="UniProtKB-KW"/>
</dbReference>
<protein>
    <submittedName>
        <fullName evidence="6">DNA repair protein endonuclease SAE2/CtIP C-terminus-domain-containing protein</fullName>
    </submittedName>
</protein>
<accession>A0ABR1XWL0</accession>
<evidence type="ECO:0000256" key="1">
    <source>
        <dbReference type="ARBA" id="ARBA00004123"/>
    </source>
</evidence>
<feature type="compositionally biased region" description="Basic and acidic residues" evidence="4">
    <location>
        <begin position="26"/>
        <end position="39"/>
    </location>
</feature>
<keyword evidence="7" id="KW-1185">Reference proteome</keyword>
<evidence type="ECO:0000313" key="7">
    <source>
        <dbReference type="Proteomes" id="UP001456524"/>
    </source>
</evidence>
<sequence>PRSSQTTQEEDHESNQAKLSDARVQISDHEMPEIMSERTLKRKRRGAREKSDFAVFQDNSNALQSSPASHVRVKKEPEESVSVSQILAPYRPTGSALDLDMTNQLKTPRKRRHFRTPANFSRRNRKVYPDVPALRQERSFSAPAERAARTEEIPDSDSEPMHNSSGDEENTGNANSSIASPRKHLNTRPLIQVDANPRVPLPQPKFDSRPEKKRVKQSRGTKAINTVSESGEERAPEPEMAPEVSKESRRRLTGLLGAETVLESRRLAKPSTPASSRTARRVHKPDPSGKTPQSEPMQKKTLASTPQTASKMPQRTSKRLLERNPQPLRSKPLEQLGINDFKINPAVNDGVAFAYNQVIRNREARRCLPGCIREECCGPTFRALVESGVDPPVEQDDKYLRAYLGSTYNKEAFQLKPLAEQQTVLETAKMKAWANYSGRHKQAFQRERTPPGFWRTDFPATQELQRDREAARMEERRLVEERWREAMTEGGRWLFRDE</sequence>